<evidence type="ECO:0000313" key="13">
    <source>
        <dbReference type="EMBL" id="RFT06855.1"/>
    </source>
</evidence>
<dbReference type="GO" id="GO:0019632">
    <property type="term" value="P:shikimate metabolic process"/>
    <property type="evidence" value="ECO:0007669"/>
    <property type="project" value="TreeGrafter"/>
</dbReference>
<dbReference type="Gene3D" id="3.40.50.720">
    <property type="entry name" value="NAD(P)-binding Rossmann-like Domain"/>
    <property type="match status" value="1"/>
</dbReference>
<evidence type="ECO:0000256" key="3">
    <source>
        <dbReference type="ARBA" id="ARBA00012154"/>
    </source>
</evidence>
<dbReference type="InterPro" id="IPR022893">
    <property type="entry name" value="Shikimate_DH_fam"/>
</dbReference>
<comment type="pathway">
    <text evidence="1 11">Metabolic intermediate biosynthesis; chorismate biosynthesis; chorismate from D-erythrose 4-phosphate and phosphoenolpyruvate: step 5/7.</text>
</comment>
<feature type="domain" description="Shikimate dehydrogenase substrate binding N-terminal" evidence="12">
    <location>
        <begin position="5"/>
        <end position="79"/>
    </location>
</feature>
<dbReference type="Pfam" id="PF01202">
    <property type="entry name" value="SKI"/>
    <property type="match status" value="1"/>
</dbReference>
<evidence type="ECO:0000256" key="1">
    <source>
        <dbReference type="ARBA" id="ARBA00004842"/>
    </source>
</evidence>
<evidence type="ECO:0000256" key="4">
    <source>
        <dbReference type="ARBA" id="ARBA00022605"/>
    </source>
</evidence>
<dbReference type="PANTHER" id="PTHR21089:SF1">
    <property type="entry name" value="BIFUNCTIONAL 3-DEHYDROQUINATE DEHYDRATASE_SHIKIMATE DEHYDROGENASE, CHLOROPLASTIC"/>
    <property type="match status" value="1"/>
</dbReference>
<comment type="caution">
    <text evidence="11">Lacks conserved residue(s) required for the propagation of feature annotation.</text>
</comment>
<dbReference type="GO" id="GO:0005524">
    <property type="term" value="F:ATP binding"/>
    <property type="evidence" value="ECO:0007669"/>
    <property type="project" value="UniProtKB-UniRule"/>
</dbReference>
<feature type="binding site" evidence="11">
    <location>
        <position position="361"/>
    </location>
    <ligand>
        <name>ATP</name>
        <dbReference type="ChEBI" id="CHEBI:30616"/>
    </ligand>
</feature>
<dbReference type="InterPro" id="IPR046346">
    <property type="entry name" value="Aminoacid_DH-like_N_sf"/>
</dbReference>
<evidence type="ECO:0000256" key="6">
    <source>
        <dbReference type="ARBA" id="ARBA00022741"/>
    </source>
</evidence>
<evidence type="ECO:0000256" key="8">
    <source>
        <dbReference type="ARBA" id="ARBA00022840"/>
    </source>
</evidence>
<dbReference type="AlphaFoldDB" id="A0A3E2B4A5"/>
<dbReference type="SUPFAM" id="SSF53223">
    <property type="entry name" value="Aminoacid dehydrogenase-like, N-terminal domain"/>
    <property type="match status" value="1"/>
</dbReference>
<keyword evidence="4 11" id="KW-0028">Amino-acid biosynthesis</keyword>
<dbReference type="OrthoDB" id="9792692at2"/>
<comment type="pathway">
    <text evidence="2">Metabolic intermediate biosynthesis; chorismate biosynthesis; chorismate from D-erythrose 4-phosphate and phosphoenolpyruvate: step 4/7.</text>
</comment>
<dbReference type="GO" id="GO:0009423">
    <property type="term" value="P:chorismate biosynthetic process"/>
    <property type="evidence" value="ECO:0007669"/>
    <property type="project" value="UniProtKB-UniRule"/>
</dbReference>
<dbReference type="GO" id="GO:0004765">
    <property type="term" value="F:shikimate kinase activity"/>
    <property type="evidence" value="ECO:0007669"/>
    <property type="project" value="UniProtKB-UniRule"/>
</dbReference>
<feature type="binding site" evidence="11">
    <location>
        <position position="264"/>
    </location>
    <ligand>
        <name>Mg(2+)</name>
        <dbReference type="ChEBI" id="CHEBI:18420"/>
    </ligand>
</feature>
<dbReference type="InterPro" id="IPR013708">
    <property type="entry name" value="Shikimate_DH-bd_N"/>
</dbReference>
<comment type="subcellular location">
    <subcellularLocation>
        <location evidence="11">Cytoplasm</location>
    </subcellularLocation>
</comment>
<dbReference type="GO" id="GO:0008652">
    <property type="term" value="P:amino acid biosynthetic process"/>
    <property type="evidence" value="ECO:0007669"/>
    <property type="project" value="UniProtKB-KW"/>
</dbReference>
<comment type="similarity">
    <text evidence="11">Belongs to the shikimate kinase family.</text>
</comment>
<dbReference type="InterPro" id="IPR036291">
    <property type="entry name" value="NAD(P)-bd_dom_sf"/>
</dbReference>
<dbReference type="Gene3D" id="3.40.50.10860">
    <property type="entry name" value="Leucine Dehydrogenase, chain A, domain 1"/>
    <property type="match status" value="1"/>
</dbReference>
<comment type="subunit">
    <text evidence="11">Monomer.</text>
</comment>
<proteinExistence type="inferred from homology"/>
<keyword evidence="6 11" id="KW-0547">Nucleotide-binding</keyword>
<dbReference type="Pfam" id="PF08501">
    <property type="entry name" value="Shikimate_dh_N"/>
    <property type="match status" value="1"/>
</dbReference>
<comment type="catalytic activity">
    <reaction evidence="10 11">
        <text>shikimate + ATP = 3-phosphoshikimate + ADP + H(+)</text>
        <dbReference type="Rhea" id="RHEA:13121"/>
        <dbReference type="ChEBI" id="CHEBI:15378"/>
        <dbReference type="ChEBI" id="CHEBI:30616"/>
        <dbReference type="ChEBI" id="CHEBI:36208"/>
        <dbReference type="ChEBI" id="CHEBI:145989"/>
        <dbReference type="ChEBI" id="CHEBI:456216"/>
        <dbReference type="EC" id="2.7.1.71"/>
    </reaction>
</comment>
<organism evidence="13 14">
    <name type="scientific">Evtepia gabavorous</name>
    <dbReference type="NCBI Taxonomy" id="2211183"/>
    <lineage>
        <taxon>Bacteria</taxon>
        <taxon>Bacillati</taxon>
        <taxon>Bacillota</taxon>
        <taxon>Clostridia</taxon>
        <taxon>Eubacteriales</taxon>
        <taxon>Evtepia</taxon>
    </lineage>
</organism>
<feature type="binding site" evidence="11">
    <location>
        <begin position="260"/>
        <end position="265"/>
    </location>
    <ligand>
        <name>ATP</name>
        <dbReference type="ChEBI" id="CHEBI:30616"/>
    </ligand>
</feature>
<gene>
    <name evidence="11" type="primary">aroK</name>
    <name evidence="13" type="ORF">DV520_05225</name>
</gene>
<dbReference type="HAMAP" id="MF_00109">
    <property type="entry name" value="Shikimate_kinase"/>
    <property type="match status" value="1"/>
</dbReference>
<dbReference type="GO" id="GO:0000287">
    <property type="term" value="F:magnesium ion binding"/>
    <property type="evidence" value="ECO:0007669"/>
    <property type="project" value="UniProtKB-UniRule"/>
</dbReference>
<dbReference type="InterPro" id="IPR000623">
    <property type="entry name" value="Shikimate_kinase/TSH1"/>
</dbReference>
<evidence type="ECO:0000313" key="14">
    <source>
        <dbReference type="Proteomes" id="UP000260649"/>
    </source>
</evidence>
<keyword evidence="11" id="KW-0963">Cytoplasm</keyword>
<dbReference type="InterPro" id="IPR031322">
    <property type="entry name" value="Shikimate/glucono_kinase"/>
</dbReference>
<comment type="cofactor">
    <cofactor evidence="11">
        <name>Mg(2+)</name>
        <dbReference type="ChEBI" id="CHEBI:18420"/>
    </cofactor>
    <text evidence="11">Binds 1 Mg(2+) ion per subunit.</text>
</comment>
<evidence type="ECO:0000256" key="9">
    <source>
        <dbReference type="ARBA" id="ARBA00023141"/>
    </source>
</evidence>
<dbReference type="PANTHER" id="PTHR21089">
    <property type="entry name" value="SHIKIMATE DEHYDROGENASE"/>
    <property type="match status" value="1"/>
</dbReference>
<dbReference type="CDD" id="cd00464">
    <property type="entry name" value="SK"/>
    <property type="match status" value="1"/>
</dbReference>
<dbReference type="SUPFAM" id="SSF52540">
    <property type="entry name" value="P-loop containing nucleoside triphosphate hydrolases"/>
    <property type="match status" value="1"/>
</dbReference>
<evidence type="ECO:0000259" key="12">
    <source>
        <dbReference type="Pfam" id="PF08501"/>
    </source>
</evidence>
<dbReference type="EC" id="2.7.1.71" evidence="3 11"/>
<dbReference type="EMBL" id="QQRQ01000006">
    <property type="protein sequence ID" value="RFT06855.1"/>
    <property type="molecule type" value="Genomic_DNA"/>
</dbReference>
<keyword evidence="5 11" id="KW-0808">Transferase</keyword>
<dbReference type="GO" id="GO:0009073">
    <property type="term" value="P:aromatic amino acid family biosynthetic process"/>
    <property type="evidence" value="ECO:0007669"/>
    <property type="project" value="UniProtKB-KW"/>
</dbReference>
<keyword evidence="14" id="KW-1185">Reference proteome</keyword>
<dbReference type="GO" id="GO:0005829">
    <property type="term" value="C:cytosol"/>
    <property type="evidence" value="ECO:0007669"/>
    <property type="project" value="TreeGrafter"/>
</dbReference>
<dbReference type="Gene3D" id="3.40.50.300">
    <property type="entry name" value="P-loop containing nucleotide triphosphate hydrolases"/>
    <property type="match status" value="1"/>
</dbReference>
<dbReference type="GeneID" id="97995136"/>
<name>A0A3E2B4A5_9FIRM</name>
<keyword evidence="11" id="KW-0479">Metal-binding</keyword>
<evidence type="ECO:0000256" key="10">
    <source>
        <dbReference type="ARBA" id="ARBA00048567"/>
    </source>
</evidence>
<dbReference type="PROSITE" id="PS01128">
    <property type="entry name" value="SHIKIMATE_KINASE"/>
    <property type="match status" value="1"/>
</dbReference>
<keyword evidence="11" id="KW-0460">Magnesium</keyword>
<dbReference type="InterPro" id="IPR027417">
    <property type="entry name" value="P-loop_NTPase"/>
</dbReference>
<feature type="binding site" evidence="11">
    <location>
        <position position="306"/>
    </location>
    <ligand>
        <name>substrate</name>
    </ligand>
</feature>
<dbReference type="CDD" id="cd01065">
    <property type="entry name" value="NAD_bind_Shikimate_DH"/>
    <property type="match status" value="1"/>
</dbReference>
<feature type="binding site" evidence="11">
    <location>
        <position position="282"/>
    </location>
    <ligand>
        <name>substrate</name>
    </ligand>
</feature>
<feature type="binding site" evidence="11">
    <location>
        <position position="328"/>
    </location>
    <ligand>
        <name>substrate</name>
    </ligand>
</feature>
<reference evidence="13 14" key="1">
    <citation type="submission" date="2018-07" db="EMBL/GenBank/DDBJ databases">
        <title>GABA Modulating Bacteria of the Human Gut Microbiota.</title>
        <authorList>
            <person name="Strandwitz P."/>
            <person name="Kim K.H."/>
            <person name="Terekhova D."/>
            <person name="Liu J.K."/>
            <person name="Sharma A."/>
            <person name="Levering J."/>
            <person name="Mcdonald D."/>
            <person name="Dietrich D."/>
            <person name="Ramadhar T.R."/>
            <person name="Lekbua A."/>
            <person name="Mroue N."/>
            <person name="Liston C."/>
            <person name="Stewart E.J."/>
            <person name="Dubin M.J."/>
            <person name="Zengler K."/>
            <person name="Knight R."/>
            <person name="Gilbert J.A."/>
            <person name="Clardy J."/>
            <person name="Lewis K."/>
        </authorList>
    </citation>
    <scope>NUCLEOTIDE SEQUENCE [LARGE SCALE GENOMIC DNA]</scope>
    <source>
        <strain evidence="13 14">KLE1738</strain>
    </source>
</reference>
<comment type="function">
    <text evidence="11">Catalyzes the specific phosphorylation of the 3-hydroxyl group of shikimic acid using ATP as a cosubstrate.</text>
</comment>
<dbReference type="InterPro" id="IPR023000">
    <property type="entry name" value="Shikimate_kinase_CS"/>
</dbReference>
<dbReference type="RefSeq" id="WP_021919025.1">
    <property type="nucleotide sequence ID" value="NZ_CAKXKJ010000006.1"/>
</dbReference>
<dbReference type="Proteomes" id="UP000260649">
    <property type="component" value="Unassembled WGS sequence"/>
</dbReference>
<dbReference type="PRINTS" id="PR01100">
    <property type="entry name" value="SHIKIMTKNASE"/>
</dbReference>
<keyword evidence="9 11" id="KW-0057">Aromatic amino acid biosynthesis</keyword>
<dbReference type="SUPFAM" id="SSF51735">
    <property type="entry name" value="NAD(P)-binding Rossmann-fold domains"/>
    <property type="match status" value="1"/>
</dbReference>
<sequence>MRCGLLGEKLGHSYSPELHAFFGNYDYELFEVPPDQLGDFIRARDFQGLNVTIPYKTTMLAICDDLTEAAAAIGSVNTVVKQLDGSLLGDNTDAAGFEGMVWKSRMRILGRKCLVLGSGGASLSVQYVLRKLGAGEIVVISRTGEDNYTNLDRHRDASILVNTTPVGMYPNTAASPVDLREFPQCEGVLDLIYNPARTALLQQAEALGIPCLGGLYMLAEQARCAAQIFTGEVIPAIRTKEAYHALSRRKENRILIGMPGCGKSTVGQALAQRLDRPFVDCDQELERILEMPVGEYITHYGEEAFRAQETALLTQLGKASGLVIATGGGCVTRPENYPHLHQNGAIIFLERELSKLPKKGRPLSLRGSLQDMYTIRLPMYRRFADITVANDGPAETVAQTVEEAYEHFSD</sequence>
<dbReference type="UniPathway" id="UPA00053">
    <property type="reaction ID" value="UER00088"/>
</dbReference>
<comment type="caution">
    <text evidence="13">The sequence shown here is derived from an EMBL/GenBank/DDBJ whole genome shotgun (WGS) entry which is preliminary data.</text>
</comment>
<protein>
    <recommendedName>
        <fullName evidence="3 11">Shikimate kinase</fullName>
        <shortName evidence="11">SK</shortName>
        <ecNumber evidence="3 11">2.7.1.71</ecNumber>
    </recommendedName>
</protein>
<evidence type="ECO:0000256" key="11">
    <source>
        <dbReference type="HAMAP-Rule" id="MF_00109"/>
    </source>
</evidence>
<keyword evidence="7 11" id="KW-0418">Kinase</keyword>
<evidence type="ECO:0000256" key="7">
    <source>
        <dbReference type="ARBA" id="ARBA00022777"/>
    </source>
</evidence>
<evidence type="ECO:0000256" key="2">
    <source>
        <dbReference type="ARBA" id="ARBA00004871"/>
    </source>
</evidence>
<dbReference type="GO" id="GO:0050661">
    <property type="term" value="F:NADP binding"/>
    <property type="evidence" value="ECO:0007669"/>
    <property type="project" value="TreeGrafter"/>
</dbReference>
<feature type="binding site" evidence="11">
    <location>
        <position position="376"/>
    </location>
    <ligand>
        <name>substrate</name>
    </ligand>
</feature>
<evidence type="ECO:0000256" key="5">
    <source>
        <dbReference type="ARBA" id="ARBA00022679"/>
    </source>
</evidence>
<dbReference type="GO" id="GO:0004764">
    <property type="term" value="F:shikimate 3-dehydrogenase (NADP+) activity"/>
    <property type="evidence" value="ECO:0007669"/>
    <property type="project" value="InterPro"/>
</dbReference>
<keyword evidence="8 11" id="KW-0067">ATP-binding</keyword>
<accession>A0A3E2B4A5</accession>